<dbReference type="Gene3D" id="1.10.1740.10">
    <property type="match status" value="1"/>
</dbReference>
<evidence type="ECO:0000313" key="4">
    <source>
        <dbReference type="Proteomes" id="UP000186246"/>
    </source>
</evidence>
<organism evidence="3 4">
    <name type="scientific">Chryseobacterium piscicola</name>
    <dbReference type="NCBI Taxonomy" id="551459"/>
    <lineage>
        <taxon>Bacteria</taxon>
        <taxon>Pseudomonadati</taxon>
        <taxon>Bacteroidota</taxon>
        <taxon>Flavobacteriia</taxon>
        <taxon>Flavobacteriales</taxon>
        <taxon>Weeksellaceae</taxon>
        <taxon>Chryseobacterium group</taxon>
        <taxon>Chryseobacterium</taxon>
    </lineage>
</organism>
<feature type="domain" description="RNA polymerase sigma-70 region 2" evidence="1">
    <location>
        <begin position="25"/>
        <end position="85"/>
    </location>
</feature>
<dbReference type="EMBL" id="MUGO01000015">
    <property type="protein sequence ID" value="PQA92542.1"/>
    <property type="molecule type" value="Genomic_DNA"/>
</dbReference>
<gene>
    <name evidence="2" type="ORF">B0A70_10815</name>
    <name evidence="3" type="ORF">SAMN05421796_103166</name>
</gene>
<dbReference type="GO" id="GO:0006352">
    <property type="term" value="P:DNA-templated transcription initiation"/>
    <property type="evidence" value="ECO:0007669"/>
    <property type="project" value="InterPro"/>
</dbReference>
<dbReference type="AlphaFoldDB" id="A0A1N7LXK8"/>
<evidence type="ECO:0000313" key="2">
    <source>
        <dbReference type="EMBL" id="PQA92542.1"/>
    </source>
</evidence>
<dbReference type="SUPFAM" id="SSF88946">
    <property type="entry name" value="Sigma2 domain of RNA polymerase sigma factors"/>
    <property type="match status" value="1"/>
</dbReference>
<keyword evidence="5" id="KW-1185">Reference proteome</keyword>
<dbReference type="STRING" id="551459.SAMN05421796_103166"/>
<reference evidence="4" key="2">
    <citation type="submission" date="2017-01" db="EMBL/GenBank/DDBJ databases">
        <authorList>
            <person name="Varghese N."/>
            <person name="Submissions S."/>
        </authorList>
    </citation>
    <scope>NUCLEOTIDE SEQUENCE [LARGE SCALE GENOMIC DNA]</scope>
    <source>
        <strain evidence="4">DSM 21068</strain>
    </source>
</reference>
<dbReference type="EMBL" id="FTOJ01000003">
    <property type="protein sequence ID" value="SIS78509.1"/>
    <property type="molecule type" value="Genomic_DNA"/>
</dbReference>
<name>A0A1N7LXK8_9FLAO</name>
<dbReference type="OrthoDB" id="9784272at2"/>
<accession>A0A1N7LXK8</accession>
<dbReference type="RefSeq" id="WP_076451134.1">
    <property type="nucleotide sequence ID" value="NZ_FTOJ01000003.1"/>
</dbReference>
<dbReference type="Pfam" id="PF04542">
    <property type="entry name" value="Sigma70_r2"/>
    <property type="match status" value="1"/>
</dbReference>
<reference evidence="3" key="3">
    <citation type="submission" date="2017-01" db="EMBL/GenBank/DDBJ databases">
        <authorList>
            <person name="Mah S.A."/>
            <person name="Swanson W.J."/>
            <person name="Moy G.W."/>
            <person name="Vacquier V.D."/>
        </authorList>
    </citation>
    <scope>NUCLEOTIDE SEQUENCE [LARGE SCALE GENOMIC DNA]</scope>
    <source>
        <strain evidence="3">DSM 21068</strain>
    </source>
</reference>
<evidence type="ECO:0000259" key="1">
    <source>
        <dbReference type="Pfam" id="PF04542"/>
    </source>
</evidence>
<reference evidence="2 5" key="1">
    <citation type="submission" date="2016-11" db="EMBL/GenBank/DDBJ databases">
        <title>Whole genomes of Flavobacteriaceae.</title>
        <authorList>
            <person name="Stine C."/>
            <person name="Li C."/>
            <person name="Tadesse D."/>
        </authorList>
    </citation>
    <scope>NUCLEOTIDE SEQUENCE [LARGE SCALE GENOMIC DNA]</scope>
    <source>
        <strain evidence="2 5">DSM 21068</strain>
    </source>
</reference>
<proteinExistence type="predicted"/>
<evidence type="ECO:0000313" key="5">
    <source>
        <dbReference type="Proteomes" id="UP000238314"/>
    </source>
</evidence>
<dbReference type="GO" id="GO:0003700">
    <property type="term" value="F:DNA-binding transcription factor activity"/>
    <property type="evidence" value="ECO:0007669"/>
    <property type="project" value="InterPro"/>
</dbReference>
<sequence length="111" mass="13146">MSISENKSKFCSLLKTKNREVFDELYAEYGSQLYGMALQCVGEEKLANELMLITFTNIWRELESFDNTKIEIKTWCTMMLVKSFRHCFSSTDRFRRNKNQITDNTEIDSFI</sequence>
<evidence type="ECO:0000313" key="3">
    <source>
        <dbReference type="EMBL" id="SIS78509.1"/>
    </source>
</evidence>
<dbReference type="InterPro" id="IPR013325">
    <property type="entry name" value="RNA_pol_sigma_r2"/>
</dbReference>
<dbReference type="InterPro" id="IPR007627">
    <property type="entry name" value="RNA_pol_sigma70_r2"/>
</dbReference>
<dbReference type="Proteomes" id="UP000238314">
    <property type="component" value="Unassembled WGS sequence"/>
</dbReference>
<dbReference type="Proteomes" id="UP000186246">
    <property type="component" value="Unassembled WGS sequence"/>
</dbReference>
<protein>
    <submittedName>
        <fullName evidence="3">Sigma-70 region 2</fullName>
    </submittedName>
</protein>